<dbReference type="InterPro" id="IPR006076">
    <property type="entry name" value="FAD-dep_OxRdtase"/>
</dbReference>
<dbReference type="PANTHER" id="PTHR13847:SF285">
    <property type="entry name" value="FAD DEPENDENT OXIDOREDUCTASE DOMAIN-CONTAINING PROTEIN"/>
    <property type="match status" value="1"/>
</dbReference>
<protein>
    <submittedName>
        <fullName evidence="3">NAD(P)/FAD-dependent oxidoreductase</fullName>
        <ecNumber evidence="3">1.-.-.-</ecNumber>
    </submittedName>
</protein>
<evidence type="ECO:0000313" key="4">
    <source>
        <dbReference type="Proteomes" id="UP001597173"/>
    </source>
</evidence>
<dbReference type="GO" id="GO:0016491">
    <property type="term" value="F:oxidoreductase activity"/>
    <property type="evidence" value="ECO:0007669"/>
    <property type="project" value="UniProtKB-KW"/>
</dbReference>
<dbReference type="Gene3D" id="3.30.9.10">
    <property type="entry name" value="D-Amino Acid Oxidase, subunit A, domain 2"/>
    <property type="match status" value="1"/>
</dbReference>
<dbReference type="Proteomes" id="UP001597173">
    <property type="component" value="Unassembled WGS sequence"/>
</dbReference>
<dbReference type="RefSeq" id="WP_374840233.1">
    <property type="nucleotide sequence ID" value="NZ_JBHEEW010000014.1"/>
</dbReference>
<organism evidence="3 4">
    <name type="scientific">Mycoplana ramosa</name>
    <name type="common">Mycoplana bullata</name>
    <dbReference type="NCBI Taxonomy" id="40837"/>
    <lineage>
        <taxon>Bacteria</taxon>
        <taxon>Pseudomonadati</taxon>
        <taxon>Pseudomonadota</taxon>
        <taxon>Alphaproteobacteria</taxon>
        <taxon>Hyphomicrobiales</taxon>
        <taxon>Rhizobiaceae</taxon>
        <taxon>Mycoplana</taxon>
    </lineage>
</organism>
<dbReference type="PANTHER" id="PTHR13847">
    <property type="entry name" value="SARCOSINE DEHYDROGENASE-RELATED"/>
    <property type="match status" value="1"/>
</dbReference>
<evidence type="ECO:0000259" key="2">
    <source>
        <dbReference type="Pfam" id="PF01266"/>
    </source>
</evidence>
<dbReference type="Gene3D" id="3.50.50.60">
    <property type="entry name" value="FAD/NAD(P)-binding domain"/>
    <property type="match status" value="1"/>
</dbReference>
<dbReference type="InterPro" id="IPR036188">
    <property type="entry name" value="FAD/NAD-bd_sf"/>
</dbReference>
<comment type="caution">
    <text evidence="3">The sequence shown here is derived from an EMBL/GenBank/DDBJ whole genome shotgun (WGS) entry which is preliminary data.</text>
</comment>
<dbReference type="EMBL" id="JBHTNF010000015">
    <property type="protein sequence ID" value="MFD1329864.1"/>
    <property type="molecule type" value="Genomic_DNA"/>
</dbReference>
<dbReference type="SUPFAM" id="SSF51905">
    <property type="entry name" value="FAD/NAD(P)-binding domain"/>
    <property type="match status" value="1"/>
</dbReference>
<sequence length="461" mass="50527">MDVKTNGNISFWYADIGGIPQKRPALPGDRDADVCIIGAGFTGLWTAYYLKKADPSLNIVIVEREFAGFGASGRNGGWLSGGFGWSREKYLKTSSRGAVIDMQRAMAGTVDEVIRVTEAEGIDADILRADNLTVATNAPQLERARAEYKFYRDWQMPEERIELLSAEAAAKRIRIANIKGAFVIRDMARVQPAKLVRGLAKVVESLGVSIFEGTSVTSFEKGRVVTDRGTVRAPAIIRATEGFSAGLPGHERTWLPLNSAQIVTEPVPDSLWKEIGWEGHELLGDAAHAYCYAQRTREGRITMGGRGVPYRFGSKTDVNGQTQQATIDALHAILTRLLPQTKSLKIDHAWCGVLGVPRDWCTTAGFDRSTGIGWAGGYVGLGVSSSNLAGRTLADLVLNRSTELTGLPWVNRTVRKWEPEPFRWLGVHSMYQLYRIADEREFAGLPQTSKFAALADSITGH</sequence>
<gene>
    <name evidence="3" type="ORF">ACFQ33_18385</name>
</gene>
<reference evidence="4" key="1">
    <citation type="journal article" date="2019" name="Int. J. Syst. Evol. Microbiol.">
        <title>The Global Catalogue of Microorganisms (GCM) 10K type strain sequencing project: providing services to taxonomists for standard genome sequencing and annotation.</title>
        <authorList>
            <consortium name="The Broad Institute Genomics Platform"/>
            <consortium name="The Broad Institute Genome Sequencing Center for Infectious Disease"/>
            <person name="Wu L."/>
            <person name="Ma J."/>
        </authorList>
    </citation>
    <scope>NUCLEOTIDE SEQUENCE [LARGE SCALE GENOMIC DNA]</scope>
    <source>
        <strain evidence="4">CCUG 55609</strain>
    </source>
</reference>
<evidence type="ECO:0000313" key="3">
    <source>
        <dbReference type="EMBL" id="MFD1329864.1"/>
    </source>
</evidence>
<proteinExistence type="predicted"/>
<feature type="domain" description="FAD dependent oxidoreductase" evidence="2">
    <location>
        <begin position="33"/>
        <end position="396"/>
    </location>
</feature>
<dbReference type="EC" id="1.-.-.-" evidence="3"/>
<evidence type="ECO:0000256" key="1">
    <source>
        <dbReference type="ARBA" id="ARBA00023002"/>
    </source>
</evidence>
<keyword evidence="4" id="KW-1185">Reference proteome</keyword>
<keyword evidence="1 3" id="KW-0560">Oxidoreductase</keyword>
<accession>A0ABW3Z0U1</accession>
<name>A0ABW3Z0U1_MYCRA</name>
<dbReference type="Pfam" id="PF01266">
    <property type="entry name" value="DAO"/>
    <property type="match status" value="1"/>
</dbReference>